<evidence type="ECO:0000259" key="1">
    <source>
        <dbReference type="PROSITE" id="PS50053"/>
    </source>
</evidence>
<dbReference type="SUPFAM" id="SSF54236">
    <property type="entry name" value="Ubiquitin-like"/>
    <property type="match status" value="1"/>
</dbReference>
<sequence length="210" mass="22525">MPVLKLRVASPGNNGICLDFDAELSWTVRDIKARVQQITGTPASQQRLLVPESSSMFQHHAFALDDFECLSSSVPPGVTSVQLCLALRSAEQADWLHRVKLEPMALEYASESVRADREVLREAVKKCGSALRFASPALAADRVLVLEAVAQNGGALMYATAALRDDRGFVLEAIKLGPGALLVAPEALRSDRSFVVDAVCVNPSALATVP</sequence>
<evidence type="ECO:0000313" key="4">
    <source>
        <dbReference type="Proteomes" id="UP000654075"/>
    </source>
</evidence>
<dbReference type="PROSITE" id="PS50053">
    <property type="entry name" value="UBIQUITIN_2"/>
    <property type="match status" value="1"/>
</dbReference>
<dbReference type="InterPro" id="IPR000626">
    <property type="entry name" value="Ubiquitin-like_dom"/>
</dbReference>
<feature type="non-terminal residue" evidence="3">
    <location>
        <position position="1"/>
    </location>
</feature>
<gene>
    <name evidence="3" type="ORF">PGLA1383_LOCUS57035</name>
    <name evidence="2" type="ORF">PGLA1383_LOCUS9843</name>
</gene>
<feature type="domain" description="Ubiquitin-like" evidence="1">
    <location>
        <begin position="4"/>
        <end position="49"/>
    </location>
</feature>
<keyword evidence="4" id="KW-1185">Reference proteome</keyword>
<evidence type="ECO:0000313" key="3">
    <source>
        <dbReference type="EMBL" id="CAE8642565.1"/>
    </source>
</evidence>
<dbReference type="InterPro" id="IPR025197">
    <property type="entry name" value="DUF4116"/>
</dbReference>
<reference evidence="3" key="1">
    <citation type="submission" date="2021-02" db="EMBL/GenBank/DDBJ databases">
        <authorList>
            <person name="Dougan E. K."/>
            <person name="Rhodes N."/>
            <person name="Thang M."/>
            <person name="Chan C."/>
        </authorList>
    </citation>
    <scope>NUCLEOTIDE SEQUENCE</scope>
</reference>
<protein>
    <recommendedName>
        <fullName evidence="1">Ubiquitin-like domain-containing protein</fullName>
    </recommendedName>
</protein>
<evidence type="ECO:0000313" key="2">
    <source>
        <dbReference type="EMBL" id="CAE8591157.1"/>
    </source>
</evidence>
<dbReference type="Pfam" id="PF14560">
    <property type="entry name" value="Ubiquitin_2"/>
    <property type="match status" value="1"/>
</dbReference>
<dbReference type="OrthoDB" id="436223at2759"/>
<dbReference type="Gene3D" id="3.10.20.90">
    <property type="entry name" value="Phosphatidylinositol 3-kinase Catalytic Subunit, Chain A, domain 1"/>
    <property type="match status" value="1"/>
</dbReference>
<organism evidence="3 4">
    <name type="scientific">Polarella glacialis</name>
    <name type="common">Dinoflagellate</name>
    <dbReference type="NCBI Taxonomy" id="89957"/>
    <lineage>
        <taxon>Eukaryota</taxon>
        <taxon>Sar</taxon>
        <taxon>Alveolata</taxon>
        <taxon>Dinophyceae</taxon>
        <taxon>Suessiales</taxon>
        <taxon>Suessiaceae</taxon>
        <taxon>Polarella</taxon>
    </lineage>
</organism>
<dbReference type="AlphaFoldDB" id="A0A813HY98"/>
<dbReference type="Proteomes" id="UP000654075">
    <property type="component" value="Unassembled WGS sequence"/>
</dbReference>
<comment type="caution">
    <text evidence="3">The sequence shown here is derived from an EMBL/GenBank/DDBJ whole genome shotgun (WGS) entry which is preliminary data.</text>
</comment>
<dbReference type="EMBL" id="CAJNNV010004731">
    <property type="protein sequence ID" value="CAE8591157.1"/>
    <property type="molecule type" value="Genomic_DNA"/>
</dbReference>
<proteinExistence type="predicted"/>
<name>A0A813HY98_POLGL</name>
<dbReference type="EMBL" id="CAJNNV010033174">
    <property type="protein sequence ID" value="CAE8642565.1"/>
    <property type="molecule type" value="Genomic_DNA"/>
</dbReference>
<dbReference type="Pfam" id="PF13475">
    <property type="entry name" value="DUF4116"/>
    <property type="match status" value="2"/>
</dbReference>
<dbReference type="InterPro" id="IPR029071">
    <property type="entry name" value="Ubiquitin-like_domsf"/>
</dbReference>
<dbReference type="CDD" id="cd17039">
    <property type="entry name" value="Ubl_ubiquitin_like"/>
    <property type="match status" value="1"/>
</dbReference>
<accession>A0A813HY98</accession>